<accession>A0A437PMC2</accession>
<dbReference type="AlphaFoldDB" id="A0A437PMC2"/>
<dbReference type="InterPro" id="IPR019219">
    <property type="entry name" value="DUF2130"/>
</dbReference>
<sequence length="427" mass="49725">MQEIICPNCKKAFKIDESGFADIVKQIRDHQFEEEIQSRLQIAEREKAAALEIVEAKLRAQHQEDLFKKEQELIQFKAQANTHITQKLAEKDRVILEMQAKIQQAEMDKTLSVKEALESIKEERDQLKILLANKVSEAQSALVSLKEKHSSDLKLKDEIIKFKEDEIQLHKDMKLKLSTKMLGESLEQHCKIQFDMVHNLAFPRATFEKDNDVKTGTKGDFIYRELDESGVEILSIMFEMKNEGDETATKKRNEDFLEKLDKDRKDKNCEYAILVSLLEKDNDYYESGIVDMSHKYPNMFVIRPQFFIQIISILRKSGLDSLKYKAELAQVRNQNIDITNFEKKIQEFKEGVSYNYTMAQKKFLEAIENINKSIKDLERTRDALISSENNLRLANDKTDNLTIKKLTHNNPTMKAKFRDISGSEEEE</sequence>
<evidence type="ECO:0000313" key="3">
    <source>
        <dbReference type="Proteomes" id="UP000282832"/>
    </source>
</evidence>
<name>A0A437PMC2_9BACT</name>
<evidence type="ECO:0000256" key="1">
    <source>
        <dbReference type="SAM" id="Coils"/>
    </source>
</evidence>
<dbReference type="RefSeq" id="WP_127805460.1">
    <property type="nucleotide sequence ID" value="NZ_SACY01000006.1"/>
</dbReference>
<keyword evidence="3" id="KW-1185">Reference proteome</keyword>
<feature type="coiled-coil region" evidence="1">
    <location>
        <begin position="360"/>
        <end position="397"/>
    </location>
</feature>
<gene>
    <name evidence="2" type="ORF">EOJ36_11335</name>
</gene>
<dbReference type="OrthoDB" id="3224137at2"/>
<evidence type="ECO:0000313" key="2">
    <source>
        <dbReference type="EMBL" id="RVU23319.1"/>
    </source>
</evidence>
<protein>
    <submittedName>
        <fullName evidence="2">DUF2130 domain-containing protein</fullName>
    </submittedName>
</protein>
<dbReference type="Pfam" id="PF09903">
    <property type="entry name" value="DUF2130"/>
    <property type="match status" value="1"/>
</dbReference>
<reference evidence="2 3" key="1">
    <citation type="submission" date="2019-01" db="EMBL/GenBank/DDBJ databases">
        <authorList>
            <person name="Chen W.-M."/>
        </authorList>
    </citation>
    <scope>NUCLEOTIDE SEQUENCE [LARGE SCALE GENOMIC DNA]</scope>
    <source>
        <strain evidence="2 3">FSY-15</strain>
    </source>
</reference>
<dbReference type="PIRSF" id="PIRSF005850">
    <property type="entry name" value="UCP005850"/>
    <property type="match status" value="1"/>
</dbReference>
<proteinExistence type="predicted"/>
<organism evidence="2 3">
    <name type="scientific">Sandaracinomonas limnophila</name>
    <dbReference type="NCBI Taxonomy" id="1862386"/>
    <lineage>
        <taxon>Bacteria</taxon>
        <taxon>Pseudomonadati</taxon>
        <taxon>Bacteroidota</taxon>
        <taxon>Cytophagia</taxon>
        <taxon>Cytophagales</taxon>
        <taxon>Flectobacillaceae</taxon>
        <taxon>Sandaracinomonas</taxon>
    </lineage>
</organism>
<dbReference type="EMBL" id="SACY01000006">
    <property type="protein sequence ID" value="RVU23319.1"/>
    <property type="molecule type" value="Genomic_DNA"/>
</dbReference>
<dbReference type="Proteomes" id="UP000282832">
    <property type="component" value="Unassembled WGS sequence"/>
</dbReference>
<feature type="coiled-coil region" evidence="1">
    <location>
        <begin position="88"/>
        <end position="137"/>
    </location>
</feature>
<comment type="caution">
    <text evidence="2">The sequence shown here is derived from an EMBL/GenBank/DDBJ whole genome shotgun (WGS) entry which is preliminary data.</text>
</comment>
<keyword evidence="1" id="KW-0175">Coiled coil</keyword>